<feature type="region of interest" description="Disordered" evidence="1">
    <location>
        <begin position="1"/>
        <end position="41"/>
    </location>
</feature>
<comment type="caution">
    <text evidence="2">The sequence shown here is derived from an EMBL/GenBank/DDBJ whole genome shotgun (WGS) entry which is preliminary data.</text>
</comment>
<accession>A0A4C1U1K3</accession>
<evidence type="ECO:0000313" key="2">
    <source>
        <dbReference type="EMBL" id="GBP20118.1"/>
    </source>
</evidence>
<protein>
    <submittedName>
        <fullName evidence="2">Uncharacterized protein</fullName>
    </submittedName>
</protein>
<evidence type="ECO:0000313" key="3">
    <source>
        <dbReference type="Proteomes" id="UP000299102"/>
    </source>
</evidence>
<gene>
    <name evidence="2" type="ORF">EVAR_5548_1</name>
</gene>
<name>A0A4C1U1K3_EUMVA</name>
<feature type="compositionally biased region" description="Basic and acidic residues" evidence="1">
    <location>
        <begin position="15"/>
        <end position="34"/>
    </location>
</feature>
<organism evidence="2 3">
    <name type="scientific">Eumeta variegata</name>
    <name type="common">Bagworm moth</name>
    <name type="synonym">Eumeta japonica</name>
    <dbReference type="NCBI Taxonomy" id="151549"/>
    <lineage>
        <taxon>Eukaryota</taxon>
        <taxon>Metazoa</taxon>
        <taxon>Ecdysozoa</taxon>
        <taxon>Arthropoda</taxon>
        <taxon>Hexapoda</taxon>
        <taxon>Insecta</taxon>
        <taxon>Pterygota</taxon>
        <taxon>Neoptera</taxon>
        <taxon>Endopterygota</taxon>
        <taxon>Lepidoptera</taxon>
        <taxon>Glossata</taxon>
        <taxon>Ditrysia</taxon>
        <taxon>Tineoidea</taxon>
        <taxon>Psychidae</taxon>
        <taxon>Oiketicinae</taxon>
        <taxon>Eumeta</taxon>
    </lineage>
</organism>
<dbReference type="AlphaFoldDB" id="A0A4C1U1K3"/>
<evidence type="ECO:0000256" key="1">
    <source>
        <dbReference type="SAM" id="MobiDB-lite"/>
    </source>
</evidence>
<proteinExistence type="predicted"/>
<reference evidence="2 3" key="1">
    <citation type="journal article" date="2019" name="Commun. Biol.">
        <title>The bagworm genome reveals a unique fibroin gene that provides high tensile strength.</title>
        <authorList>
            <person name="Kono N."/>
            <person name="Nakamura H."/>
            <person name="Ohtoshi R."/>
            <person name="Tomita M."/>
            <person name="Numata K."/>
            <person name="Arakawa K."/>
        </authorList>
    </citation>
    <scope>NUCLEOTIDE SEQUENCE [LARGE SCALE GENOMIC DNA]</scope>
</reference>
<sequence length="66" mass="7093">MNGTAVASDGLKPAIGERKRINHQRDTTHEDLPAKRLYGGGVTHPTTSSGALGKILDLMALQNYTF</sequence>
<dbReference type="EMBL" id="BGZK01000115">
    <property type="protein sequence ID" value="GBP20118.1"/>
    <property type="molecule type" value="Genomic_DNA"/>
</dbReference>
<dbReference type="Proteomes" id="UP000299102">
    <property type="component" value="Unassembled WGS sequence"/>
</dbReference>
<keyword evidence="3" id="KW-1185">Reference proteome</keyword>